<evidence type="ECO:0000256" key="8">
    <source>
        <dbReference type="ARBA" id="ARBA00023049"/>
    </source>
</evidence>
<evidence type="ECO:0000259" key="9">
    <source>
        <dbReference type="Pfam" id="PF01433"/>
    </source>
</evidence>
<dbReference type="GO" id="GO:0043171">
    <property type="term" value="P:peptide catabolic process"/>
    <property type="evidence" value="ECO:0007669"/>
    <property type="project" value="TreeGrafter"/>
</dbReference>
<dbReference type="EMBL" id="CAJPVJ010029204">
    <property type="protein sequence ID" value="CAG2179885.1"/>
    <property type="molecule type" value="Genomic_DNA"/>
</dbReference>
<evidence type="ECO:0000256" key="2">
    <source>
        <dbReference type="ARBA" id="ARBA00004609"/>
    </source>
</evidence>
<dbReference type="Pfam" id="PF11838">
    <property type="entry name" value="ERAP1_C"/>
    <property type="match status" value="1"/>
</dbReference>
<dbReference type="GO" id="GO:0008270">
    <property type="term" value="F:zinc ion binding"/>
    <property type="evidence" value="ECO:0007669"/>
    <property type="project" value="InterPro"/>
</dbReference>
<dbReference type="Gene3D" id="1.10.3480.20">
    <property type="match status" value="1"/>
</dbReference>
<evidence type="ECO:0000313" key="11">
    <source>
        <dbReference type="EMBL" id="CAD7662748.1"/>
    </source>
</evidence>
<sequence length="274" mass="31519">MENWGLITFRETAMLYHEDESTSANKMATIAVIAHEITHMWFGNLVTCKWWSDLWLNEAFASYLEYAAVESVETTWNYFDLFLMTDTLSALTADSSATSHSIVRPVREPEERAYTSAIVYNKGASVLRMLEFVMGTTSFQKALTAYIKANEYNVVETVQLWDELEKENTHTQLEFITKKEETITVETDASLNGLLKINTNSEGFYLVNYPEEDWGKWIDALVNDQNSILSDLTVSDRTNFIIDSFYLSRAGLLSYETPLALSEYLKREKHLTPW</sequence>
<dbReference type="Gene3D" id="1.10.390.10">
    <property type="entry name" value="Neutral Protease Domain 2"/>
    <property type="match status" value="1"/>
</dbReference>
<protein>
    <recommendedName>
        <fullName evidence="13">Aminopeptidase N</fullName>
    </recommendedName>
</protein>
<dbReference type="InterPro" id="IPR014782">
    <property type="entry name" value="Peptidase_M1_dom"/>
</dbReference>
<dbReference type="GO" id="GO:0004230">
    <property type="term" value="F:glutamyl aminopeptidase activity"/>
    <property type="evidence" value="ECO:0007669"/>
    <property type="project" value="UniProtKB-EC"/>
</dbReference>
<dbReference type="InterPro" id="IPR050344">
    <property type="entry name" value="Peptidase_M1_aminopeptidases"/>
</dbReference>
<dbReference type="GO" id="GO:0005615">
    <property type="term" value="C:extracellular space"/>
    <property type="evidence" value="ECO:0007669"/>
    <property type="project" value="TreeGrafter"/>
</dbReference>
<evidence type="ECO:0000256" key="4">
    <source>
        <dbReference type="ARBA" id="ARBA00022670"/>
    </source>
</evidence>
<dbReference type="OrthoDB" id="10031169at2759"/>
<dbReference type="Pfam" id="PF01433">
    <property type="entry name" value="Peptidase_M1"/>
    <property type="match status" value="1"/>
</dbReference>
<dbReference type="PANTHER" id="PTHR11533">
    <property type="entry name" value="PROTEASE M1 ZINC METALLOPROTEASE"/>
    <property type="match status" value="1"/>
</dbReference>
<dbReference type="GO" id="GO:0006508">
    <property type="term" value="P:proteolysis"/>
    <property type="evidence" value="ECO:0007669"/>
    <property type="project" value="UniProtKB-KW"/>
</dbReference>
<comment type="similarity">
    <text evidence="3">Belongs to the peptidase M1 family.</text>
</comment>
<dbReference type="EMBL" id="OC944029">
    <property type="protein sequence ID" value="CAD7662748.1"/>
    <property type="molecule type" value="Genomic_DNA"/>
</dbReference>
<evidence type="ECO:0000256" key="1">
    <source>
        <dbReference type="ARBA" id="ARBA00001947"/>
    </source>
</evidence>
<dbReference type="PRINTS" id="PR00756">
    <property type="entry name" value="ALADIPTASE"/>
</dbReference>
<gene>
    <name evidence="11" type="ORF">ONB1V03_LOCUS19308</name>
</gene>
<name>A0A7R9MM32_9ACAR</name>
<evidence type="ECO:0000256" key="7">
    <source>
        <dbReference type="ARBA" id="ARBA00022833"/>
    </source>
</evidence>
<evidence type="ECO:0000256" key="6">
    <source>
        <dbReference type="ARBA" id="ARBA00022801"/>
    </source>
</evidence>
<dbReference type="GO" id="GO:0070006">
    <property type="term" value="F:metalloaminopeptidase activity"/>
    <property type="evidence" value="ECO:0007669"/>
    <property type="project" value="TreeGrafter"/>
</dbReference>
<organism evidence="11">
    <name type="scientific">Oppiella nova</name>
    <dbReference type="NCBI Taxonomy" id="334625"/>
    <lineage>
        <taxon>Eukaryota</taxon>
        <taxon>Metazoa</taxon>
        <taxon>Ecdysozoa</taxon>
        <taxon>Arthropoda</taxon>
        <taxon>Chelicerata</taxon>
        <taxon>Arachnida</taxon>
        <taxon>Acari</taxon>
        <taxon>Acariformes</taxon>
        <taxon>Sarcoptiformes</taxon>
        <taxon>Oribatida</taxon>
        <taxon>Brachypylina</taxon>
        <taxon>Oppioidea</taxon>
        <taxon>Oppiidae</taxon>
        <taxon>Oppiella</taxon>
    </lineage>
</organism>
<accession>A0A7R9MM32</accession>
<feature type="domain" description="Peptidase M1 membrane alanine aminopeptidase" evidence="9">
    <location>
        <begin position="1"/>
        <end position="169"/>
    </location>
</feature>
<dbReference type="PANTHER" id="PTHR11533:SF299">
    <property type="entry name" value="AMINOPEPTIDASE"/>
    <property type="match status" value="1"/>
</dbReference>
<comment type="cofactor">
    <cofactor evidence="1">
        <name>Zn(2+)</name>
        <dbReference type="ChEBI" id="CHEBI:29105"/>
    </cofactor>
</comment>
<keyword evidence="6" id="KW-0378">Hydrolase</keyword>
<dbReference type="GO" id="GO:0005737">
    <property type="term" value="C:cytoplasm"/>
    <property type="evidence" value="ECO:0007669"/>
    <property type="project" value="TreeGrafter"/>
</dbReference>
<feature type="non-terminal residue" evidence="11">
    <location>
        <position position="1"/>
    </location>
</feature>
<keyword evidence="4" id="KW-0645">Protease</keyword>
<dbReference type="InterPro" id="IPR001930">
    <property type="entry name" value="Peptidase_M1"/>
</dbReference>
<keyword evidence="7" id="KW-0862">Zinc</keyword>
<dbReference type="Proteomes" id="UP000728032">
    <property type="component" value="Unassembled WGS sequence"/>
</dbReference>
<evidence type="ECO:0000259" key="10">
    <source>
        <dbReference type="Pfam" id="PF11838"/>
    </source>
</evidence>
<dbReference type="InterPro" id="IPR027268">
    <property type="entry name" value="Peptidase_M4/M1_CTD_sf"/>
</dbReference>
<comment type="subcellular location">
    <subcellularLocation>
        <location evidence="2">Cell membrane</location>
        <topology evidence="2">Lipid-anchor</topology>
        <topology evidence="2">GPI-anchor</topology>
    </subcellularLocation>
</comment>
<feature type="domain" description="ERAP1-like C-terminal" evidence="10">
    <location>
        <begin position="194"/>
        <end position="274"/>
    </location>
</feature>
<dbReference type="GO" id="GO:0005886">
    <property type="term" value="C:plasma membrane"/>
    <property type="evidence" value="ECO:0007669"/>
    <property type="project" value="UniProtKB-SubCell"/>
</dbReference>
<dbReference type="InterPro" id="IPR024571">
    <property type="entry name" value="ERAP1-like_C_dom"/>
</dbReference>
<dbReference type="AlphaFoldDB" id="A0A7R9MM32"/>
<keyword evidence="8" id="KW-0482">Metalloprotease</keyword>
<keyword evidence="12" id="KW-1185">Reference proteome</keyword>
<proteinExistence type="inferred from homology"/>
<evidence type="ECO:0008006" key="13">
    <source>
        <dbReference type="Google" id="ProtNLM"/>
    </source>
</evidence>
<dbReference type="SUPFAM" id="SSF55486">
    <property type="entry name" value="Metalloproteases ('zincins'), catalytic domain"/>
    <property type="match status" value="1"/>
</dbReference>
<evidence type="ECO:0000256" key="3">
    <source>
        <dbReference type="ARBA" id="ARBA00010136"/>
    </source>
</evidence>
<evidence type="ECO:0000256" key="5">
    <source>
        <dbReference type="ARBA" id="ARBA00022723"/>
    </source>
</evidence>
<dbReference type="GO" id="GO:0042277">
    <property type="term" value="F:peptide binding"/>
    <property type="evidence" value="ECO:0007669"/>
    <property type="project" value="TreeGrafter"/>
</dbReference>
<keyword evidence="5" id="KW-0479">Metal-binding</keyword>
<reference evidence="11" key="1">
    <citation type="submission" date="2020-11" db="EMBL/GenBank/DDBJ databases">
        <authorList>
            <person name="Tran Van P."/>
        </authorList>
    </citation>
    <scope>NUCLEOTIDE SEQUENCE</scope>
</reference>
<evidence type="ECO:0000313" key="12">
    <source>
        <dbReference type="Proteomes" id="UP000728032"/>
    </source>
</evidence>